<proteinExistence type="predicted"/>
<accession>A0AAD9JDF3</accession>
<reference evidence="1" key="1">
    <citation type="journal article" date="2023" name="Mol. Biol. Evol.">
        <title>Third-Generation Sequencing Reveals the Adaptive Role of the Epigenome in Three Deep-Sea Polychaetes.</title>
        <authorList>
            <person name="Perez M."/>
            <person name="Aroh O."/>
            <person name="Sun Y."/>
            <person name="Lan Y."/>
            <person name="Juniper S.K."/>
            <person name="Young C.R."/>
            <person name="Angers B."/>
            <person name="Qian P.Y."/>
        </authorList>
    </citation>
    <scope>NUCLEOTIDE SEQUENCE</scope>
    <source>
        <strain evidence="1">P08H-3</strain>
    </source>
</reference>
<evidence type="ECO:0000313" key="1">
    <source>
        <dbReference type="EMBL" id="KAK2150576.1"/>
    </source>
</evidence>
<keyword evidence="2" id="KW-1185">Reference proteome</keyword>
<sequence>MQDAVGAFPYELGTKLEAVSSSKCRSVASYSYTEPLTGVVLNRVRLLFGHGTLISHFGVEFRLRFFWEFFITNVAHTSTAYRKGSHYRPNLVDGCGCSFSNFVPLVTFTAG</sequence>
<evidence type="ECO:0000313" key="2">
    <source>
        <dbReference type="Proteomes" id="UP001208570"/>
    </source>
</evidence>
<dbReference type="EMBL" id="JAODUP010000399">
    <property type="protein sequence ID" value="KAK2150576.1"/>
    <property type="molecule type" value="Genomic_DNA"/>
</dbReference>
<name>A0AAD9JDF3_9ANNE</name>
<dbReference type="Proteomes" id="UP001208570">
    <property type="component" value="Unassembled WGS sequence"/>
</dbReference>
<comment type="caution">
    <text evidence="1">The sequence shown here is derived from an EMBL/GenBank/DDBJ whole genome shotgun (WGS) entry which is preliminary data.</text>
</comment>
<dbReference type="AlphaFoldDB" id="A0AAD9JDF3"/>
<gene>
    <name evidence="1" type="ORF">LSH36_399g02033</name>
</gene>
<protein>
    <submittedName>
        <fullName evidence="1">Uncharacterized protein</fullName>
    </submittedName>
</protein>
<organism evidence="1 2">
    <name type="scientific">Paralvinella palmiformis</name>
    <dbReference type="NCBI Taxonomy" id="53620"/>
    <lineage>
        <taxon>Eukaryota</taxon>
        <taxon>Metazoa</taxon>
        <taxon>Spiralia</taxon>
        <taxon>Lophotrochozoa</taxon>
        <taxon>Annelida</taxon>
        <taxon>Polychaeta</taxon>
        <taxon>Sedentaria</taxon>
        <taxon>Canalipalpata</taxon>
        <taxon>Terebellida</taxon>
        <taxon>Terebelliformia</taxon>
        <taxon>Alvinellidae</taxon>
        <taxon>Paralvinella</taxon>
    </lineage>
</organism>